<dbReference type="EMBL" id="JABFAF010275032">
    <property type="protein sequence ID" value="MBA0879368.1"/>
    <property type="molecule type" value="Genomic_DNA"/>
</dbReference>
<protein>
    <submittedName>
        <fullName evidence="2">Uncharacterized protein</fullName>
    </submittedName>
</protein>
<evidence type="ECO:0000256" key="1">
    <source>
        <dbReference type="SAM" id="SignalP"/>
    </source>
</evidence>
<dbReference type="OrthoDB" id="1696886at2759"/>
<keyword evidence="1" id="KW-0732">Signal</keyword>
<organism evidence="2 3">
    <name type="scientific">Gossypium schwendimanii</name>
    <name type="common">Cotton</name>
    <dbReference type="NCBI Taxonomy" id="34291"/>
    <lineage>
        <taxon>Eukaryota</taxon>
        <taxon>Viridiplantae</taxon>
        <taxon>Streptophyta</taxon>
        <taxon>Embryophyta</taxon>
        <taxon>Tracheophyta</taxon>
        <taxon>Spermatophyta</taxon>
        <taxon>Magnoliopsida</taxon>
        <taxon>eudicotyledons</taxon>
        <taxon>Gunneridae</taxon>
        <taxon>Pentapetalae</taxon>
        <taxon>rosids</taxon>
        <taxon>malvids</taxon>
        <taxon>Malvales</taxon>
        <taxon>Malvaceae</taxon>
        <taxon>Malvoideae</taxon>
        <taxon>Gossypium</taxon>
    </lineage>
</organism>
<evidence type="ECO:0000313" key="3">
    <source>
        <dbReference type="Proteomes" id="UP000593576"/>
    </source>
</evidence>
<dbReference type="Proteomes" id="UP000593576">
    <property type="component" value="Unassembled WGS sequence"/>
</dbReference>
<feature type="signal peptide" evidence="1">
    <location>
        <begin position="1"/>
        <end position="27"/>
    </location>
</feature>
<dbReference type="AlphaFoldDB" id="A0A7J9N813"/>
<proteinExistence type="predicted"/>
<gene>
    <name evidence="2" type="ORF">Goshw_009368</name>
</gene>
<evidence type="ECO:0000313" key="2">
    <source>
        <dbReference type="EMBL" id="MBA0879368.1"/>
    </source>
</evidence>
<accession>A0A7J9N813</accession>
<keyword evidence="3" id="KW-1185">Reference proteome</keyword>
<reference evidence="2 3" key="1">
    <citation type="journal article" date="2019" name="Genome Biol. Evol.">
        <title>Insights into the evolution of the New World diploid cottons (Gossypium, subgenus Houzingenia) based on genome sequencing.</title>
        <authorList>
            <person name="Grover C.E."/>
            <person name="Arick M.A. 2nd"/>
            <person name="Thrash A."/>
            <person name="Conover J.L."/>
            <person name="Sanders W.S."/>
            <person name="Peterson D.G."/>
            <person name="Frelichowski J.E."/>
            <person name="Scheffler J.A."/>
            <person name="Scheffler B.E."/>
            <person name="Wendel J.F."/>
        </authorList>
    </citation>
    <scope>NUCLEOTIDE SEQUENCE [LARGE SCALE GENOMIC DNA]</scope>
    <source>
        <strain evidence="2">1</strain>
        <tissue evidence="2">Leaf</tissue>
    </source>
</reference>
<sequence length="104" mass="11645">MVHLKTLFTSLLLFLLIFASSPRIGSATATADASLANAAQSHQMRQQMNHGSYRGPRKHLLNPAVDHPLQLPKLSLKAVCFIADVYVFALKTMDREMPWEKLKV</sequence>
<feature type="chain" id="PRO_5029558565" evidence="1">
    <location>
        <begin position="28"/>
        <end position="104"/>
    </location>
</feature>
<name>A0A7J9N813_GOSSC</name>
<comment type="caution">
    <text evidence="2">The sequence shown here is derived from an EMBL/GenBank/DDBJ whole genome shotgun (WGS) entry which is preliminary data.</text>
</comment>